<dbReference type="InterPro" id="IPR036097">
    <property type="entry name" value="HisK_dim/P_sf"/>
</dbReference>
<evidence type="ECO:0000256" key="4">
    <source>
        <dbReference type="ARBA" id="ARBA00022679"/>
    </source>
</evidence>
<dbReference type="CDD" id="cd00075">
    <property type="entry name" value="HATPase"/>
    <property type="match status" value="1"/>
</dbReference>
<dbReference type="InterPro" id="IPR005467">
    <property type="entry name" value="His_kinase_dom"/>
</dbReference>
<dbReference type="InterPro" id="IPR003594">
    <property type="entry name" value="HATPase_dom"/>
</dbReference>
<keyword evidence="4" id="KW-0808">Transferase</keyword>
<protein>
    <recommendedName>
        <fullName evidence="2">histidine kinase</fullName>
        <ecNumber evidence="2">2.7.13.3</ecNumber>
    </recommendedName>
</protein>
<feature type="domain" description="Histidine kinase" evidence="7">
    <location>
        <begin position="379"/>
        <end position="594"/>
    </location>
</feature>
<dbReference type="GO" id="GO:0005886">
    <property type="term" value="C:plasma membrane"/>
    <property type="evidence" value="ECO:0007669"/>
    <property type="project" value="UniProtKB-ARBA"/>
</dbReference>
<dbReference type="STRING" id="490188.SAMN04488068_2416"/>
<evidence type="ECO:0000256" key="1">
    <source>
        <dbReference type="ARBA" id="ARBA00000085"/>
    </source>
</evidence>
<dbReference type="SMART" id="SM00388">
    <property type="entry name" value="HisKA"/>
    <property type="match status" value="1"/>
</dbReference>
<dbReference type="FunFam" id="3.30.565.10:FF:000006">
    <property type="entry name" value="Sensor histidine kinase WalK"/>
    <property type="match status" value="1"/>
</dbReference>
<dbReference type="PANTHER" id="PTHR43711:SF1">
    <property type="entry name" value="HISTIDINE KINASE 1"/>
    <property type="match status" value="1"/>
</dbReference>
<dbReference type="Pfam" id="PF00512">
    <property type="entry name" value="HisKA"/>
    <property type="match status" value="1"/>
</dbReference>
<evidence type="ECO:0000256" key="6">
    <source>
        <dbReference type="ARBA" id="ARBA00023012"/>
    </source>
</evidence>
<dbReference type="RefSeq" id="WP_072897907.1">
    <property type="nucleotide sequence ID" value="NZ_FQWZ01000005.1"/>
</dbReference>
<dbReference type="Gene3D" id="3.30.565.10">
    <property type="entry name" value="Histidine kinase-like ATPase, C-terminal domain"/>
    <property type="match status" value="1"/>
</dbReference>
<evidence type="ECO:0000256" key="2">
    <source>
        <dbReference type="ARBA" id="ARBA00012438"/>
    </source>
</evidence>
<dbReference type="EC" id="2.7.13.3" evidence="2"/>
<dbReference type="SUPFAM" id="SSF55874">
    <property type="entry name" value="ATPase domain of HSP90 chaperone/DNA topoisomerase II/histidine kinase"/>
    <property type="match status" value="1"/>
</dbReference>
<dbReference type="InterPro" id="IPR036890">
    <property type="entry name" value="HATPase_C_sf"/>
</dbReference>
<evidence type="ECO:0000256" key="3">
    <source>
        <dbReference type="ARBA" id="ARBA00022553"/>
    </source>
</evidence>
<dbReference type="SUPFAM" id="SSF55785">
    <property type="entry name" value="PYP-like sensor domain (PAS domain)"/>
    <property type="match status" value="1"/>
</dbReference>
<dbReference type="SUPFAM" id="SSF47384">
    <property type="entry name" value="Homodimeric domain of signal transducing histidine kinase"/>
    <property type="match status" value="1"/>
</dbReference>
<proteinExistence type="predicted"/>
<dbReference type="PRINTS" id="PR00344">
    <property type="entry name" value="BCTRLSENSOR"/>
</dbReference>
<reference evidence="8 9" key="1">
    <citation type="submission" date="2016-11" db="EMBL/GenBank/DDBJ databases">
        <authorList>
            <person name="Jaros S."/>
            <person name="Januszkiewicz K."/>
            <person name="Wedrychowicz H."/>
        </authorList>
    </citation>
    <scope>NUCLEOTIDE SEQUENCE [LARGE SCALE GENOMIC DNA]</scope>
    <source>
        <strain evidence="8 9">CGMCC 1.7049</strain>
    </source>
</reference>
<keyword evidence="9" id="KW-1185">Reference proteome</keyword>
<dbReference type="InterPro" id="IPR003661">
    <property type="entry name" value="HisK_dim/P_dom"/>
</dbReference>
<organism evidence="8 9">
    <name type="scientific">Hydrocarboniphaga daqingensis</name>
    <dbReference type="NCBI Taxonomy" id="490188"/>
    <lineage>
        <taxon>Bacteria</taxon>
        <taxon>Pseudomonadati</taxon>
        <taxon>Pseudomonadota</taxon>
        <taxon>Gammaproteobacteria</taxon>
        <taxon>Nevskiales</taxon>
        <taxon>Nevskiaceae</taxon>
        <taxon>Hydrocarboniphaga</taxon>
    </lineage>
</organism>
<dbReference type="EMBL" id="FQWZ01000005">
    <property type="protein sequence ID" value="SHH07230.1"/>
    <property type="molecule type" value="Genomic_DNA"/>
</dbReference>
<comment type="catalytic activity">
    <reaction evidence="1">
        <text>ATP + protein L-histidine = ADP + protein N-phospho-L-histidine.</text>
        <dbReference type="EC" id="2.7.13.3"/>
    </reaction>
</comment>
<dbReference type="AlphaFoldDB" id="A0A1M5PZV6"/>
<dbReference type="GO" id="GO:0000155">
    <property type="term" value="F:phosphorelay sensor kinase activity"/>
    <property type="evidence" value="ECO:0007669"/>
    <property type="project" value="InterPro"/>
</dbReference>
<accession>A0A1M5PZV6</accession>
<keyword evidence="3" id="KW-0597">Phosphoprotein</keyword>
<evidence type="ECO:0000313" key="8">
    <source>
        <dbReference type="EMBL" id="SHH07230.1"/>
    </source>
</evidence>
<dbReference type="InterPro" id="IPR035965">
    <property type="entry name" value="PAS-like_dom_sf"/>
</dbReference>
<evidence type="ECO:0000259" key="7">
    <source>
        <dbReference type="PROSITE" id="PS50109"/>
    </source>
</evidence>
<dbReference type="InterPro" id="IPR004358">
    <property type="entry name" value="Sig_transdc_His_kin-like_C"/>
</dbReference>
<keyword evidence="6" id="KW-0902">Two-component regulatory system</keyword>
<evidence type="ECO:0000256" key="5">
    <source>
        <dbReference type="ARBA" id="ARBA00022777"/>
    </source>
</evidence>
<dbReference type="Pfam" id="PF02518">
    <property type="entry name" value="HATPase_c"/>
    <property type="match status" value="1"/>
</dbReference>
<dbReference type="Proteomes" id="UP000199758">
    <property type="component" value="Unassembled WGS sequence"/>
</dbReference>
<sequence length="597" mass="66146">MSWQSDIPAGRVRAPIWIYDLDRFCMVWANAAGLRFWRAESLGALRARDFAPQSQSSRQRLVDYNRMLADGASIEEVWTFYPLGQARAERVALSLWPLDGGRPGLMVEVVGNDAAPLSPADLRSLESFRQSTALTLMVALDGRILLCNPAASATLPQLAAPSARLSDVLVNPAEAEDLIARTSRAGCQTEVALRCGDRHAWFLANLRLTLDPVSGDACAVINLTDLSELRQLQQRADHSNASLRDALEAAPVPIIIISLIGERLLFANTVAMTAFATTPERIADDALTLVTLNRETIAQARSALATETRYGPIEIRAHLTPDHSRAMMLTGRLIEFDSEPAMILSVLDVEELHVTEQRLSEALDRERELNRVQQQLVSVVSHELRTPLAVIDSAVQRLRRHARVWSEDEIDNRLEQLRYKVQKLSKLSESLLDAARLDEGRIPFRPTAIKLDEWLGRIVQQQQELATANPIFLQRGLLPEEFFGDPQLLEQILVNLIGNAVKYSPHGTPVSVDARIVEQRLRLTISDQGLGIPLAEQSQVFERFFRASTTLAIHGTGLGLYICRQMAELHGGTIDLQSVPGLGTRVTVELPLAHALD</sequence>
<dbReference type="InterPro" id="IPR050736">
    <property type="entry name" value="Sensor_HK_Regulatory"/>
</dbReference>
<dbReference type="SMART" id="SM00387">
    <property type="entry name" value="HATPase_c"/>
    <property type="match status" value="1"/>
</dbReference>
<dbReference type="PROSITE" id="PS50109">
    <property type="entry name" value="HIS_KIN"/>
    <property type="match status" value="1"/>
</dbReference>
<keyword evidence="5 8" id="KW-0418">Kinase</keyword>
<gene>
    <name evidence="8" type="ORF">SAMN04488068_2416</name>
</gene>
<dbReference type="PANTHER" id="PTHR43711">
    <property type="entry name" value="TWO-COMPONENT HISTIDINE KINASE"/>
    <property type="match status" value="1"/>
</dbReference>
<name>A0A1M5PZV6_9GAMM</name>
<evidence type="ECO:0000313" key="9">
    <source>
        <dbReference type="Proteomes" id="UP000199758"/>
    </source>
</evidence>
<dbReference type="CDD" id="cd00082">
    <property type="entry name" value="HisKA"/>
    <property type="match status" value="1"/>
</dbReference>
<dbReference type="Gene3D" id="1.10.287.130">
    <property type="match status" value="1"/>
</dbReference>